<dbReference type="RefSeq" id="WP_193501549.1">
    <property type="nucleotide sequence ID" value="NZ_JADCKC010000002.1"/>
</dbReference>
<sequence length="368" mass="40858">MKFECEKTLLTSAIEGVSRAITNRAAIPVLEGILLKAEGFSLTLTGYDMEMGITTTIECNVLVPGEMVLDAKLFGSMVSRMPAGSVHVELDDNGTATIRGGVAEFEIPAMMAGEYPTLPNPGAENTMTVKCSMLREMIEKTIYAVSQDDKKPAHTGELFVIEPGSLTIVALDGYRLAIIQRDVECTRDIRIIIPAKTLQELLKIMGSGDDDIKIDANRRYVVFTTNGYTIMSRLIEGEFLNYKSVIPDGCRTRVTVECKRFIDTIERASLIITERLKNPLRITFAPDKITVRCQTALGKVVDEFAPEKMEGDGVEIGFNNRYMLEALRNSRSEQVVLEINGPLSPVKMLPVESKDFIYLVLPVRFKNE</sequence>
<evidence type="ECO:0000256" key="5">
    <source>
        <dbReference type="ARBA" id="ARBA00022679"/>
    </source>
</evidence>
<dbReference type="GO" id="GO:0003887">
    <property type="term" value="F:DNA-directed DNA polymerase activity"/>
    <property type="evidence" value="ECO:0007669"/>
    <property type="project" value="UniProtKB-EC"/>
</dbReference>
<gene>
    <name evidence="14" type="primary">dnaN</name>
    <name evidence="14" type="ORF">INF35_08785</name>
</gene>
<name>A0ABR9R403_9FIRM</name>
<evidence type="ECO:0000256" key="9">
    <source>
        <dbReference type="ARBA" id="ARBA00023125"/>
    </source>
</evidence>
<feature type="domain" description="DNA polymerase III beta sliding clamp N-terminal" evidence="11">
    <location>
        <begin position="1"/>
        <end position="119"/>
    </location>
</feature>
<dbReference type="InterPro" id="IPR022637">
    <property type="entry name" value="DNA_polIII_beta_cen"/>
</dbReference>
<dbReference type="CDD" id="cd00140">
    <property type="entry name" value="beta_clamp"/>
    <property type="match status" value="1"/>
</dbReference>
<evidence type="ECO:0000259" key="13">
    <source>
        <dbReference type="Pfam" id="PF02768"/>
    </source>
</evidence>
<keyword evidence="5 10" id="KW-0808">Transferase</keyword>
<dbReference type="Gene3D" id="3.70.10.10">
    <property type="match status" value="1"/>
</dbReference>
<dbReference type="PANTHER" id="PTHR30478:SF0">
    <property type="entry name" value="BETA SLIDING CLAMP"/>
    <property type="match status" value="1"/>
</dbReference>
<protein>
    <recommendedName>
        <fullName evidence="3 10">Beta sliding clamp</fullName>
    </recommendedName>
</protein>
<evidence type="ECO:0000256" key="1">
    <source>
        <dbReference type="ARBA" id="ARBA00004496"/>
    </source>
</evidence>
<accession>A0ABR9R403</accession>
<keyword evidence="6 10" id="KW-0548">Nucleotidyltransferase</keyword>
<dbReference type="InterPro" id="IPR046938">
    <property type="entry name" value="DNA_clamp_sf"/>
</dbReference>
<dbReference type="InterPro" id="IPR022634">
    <property type="entry name" value="DNA_polIII_beta_N"/>
</dbReference>
<comment type="caution">
    <text evidence="14">The sequence shown here is derived from an EMBL/GenBank/DDBJ whole genome shotgun (WGS) entry which is preliminary data.</text>
</comment>
<evidence type="ECO:0000256" key="6">
    <source>
        <dbReference type="ARBA" id="ARBA00022695"/>
    </source>
</evidence>
<dbReference type="Pfam" id="PF02767">
    <property type="entry name" value="DNA_pol3_beta_2"/>
    <property type="match status" value="1"/>
</dbReference>
<dbReference type="PANTHER" id="PTHR30478">
    <property type="entry name" value="DNA POLYMERASE III SUBUNIT BETA"/>
    <property type="match status" value="1"/>
</dbReference>
<feature type="domain" description="DNA polymerase III beta sliding clamp C-terminal" evidence="13">
    <location>
        <begin position="243"/>
        <end position="364"/>
    </location>
</feature>
<dbReference type="EMBL" id="JADCKC010000002">
    <property type="protein sequence ID" value="MBE5037878.1"/>
    <property type="molecule type" value="Genomic_DNA"/>
</dbReference>
<feature type="domain" description="DNA polymerase III beta sliding clamp central" evidence="12">
    <location>
        <begin position="129"/>
        <end position="239"/>
    </location>
</feature>
<evidence type="ECO:0000256" key="2">
    <source>
        <dbReference type="ARBA" id="ARBA00010752"/>
    </source>
</evidence>
<dbReference type="SMART" id="SM00480">
    <property type="entry name" value="POL3Bc"/>
    <property type="match status" value="1"/>
</dbReference>
<comment type="similarity">
    <text evidence="2 10">Belongs to the beta sliding clamp family.</text>
</comment>
<reference evidence="14 15" key="1">
    <citation type="submission" date="2020-10" db="EMBL/GenBank/DDBJ databases">
        <title>ChiBAC.</title>
        <authorList>
            <person name="Zenner C."/>
            <person name="Hitch T.C.A."/>
            <person name="Clavel T."/>
        </authorList>
    </citation>
    <scope>NUCLEOTIDE SEQUENCE [LARGE SCALE GENOMIC DNA]</scope>
    <source>
        <strain evidence="14 15">DSM 109015</strain>
    </source>
</reference>
<dbReference type="PIRSF" id="PIRSF000804">
    <property type="entry name" value="DNA_pol_III_b"/>
    <property type="match status" value="1"/>
</dbReference>
<evidence type="ECO:0000256" key="3">
    <source>
        <dbReference type="ARBA" id="ARBA00021035"/>
    </source>
</evidence>
<dbReference type="Gene3D" id="3.10.150.10">
    <property type="entry name" value="DNA Polymerase III, subunit A, domain 2"/>
    <property type="match status" value="1"/>
</dbReference>
<evidence type="ECO:0000256" key="10">
    <source>
        <dbReference type="PIRNR" id="PIRNR000804"/>
    </source>
</evidence>
<dbReference type="NCBIfam" id="TIGR00663">
    <property type="entry name" value="dnan"/>
    <property type="match status" value="1"/>
</dbReference>
<evidence type="ECO:0000259" key="11">
    <source>
        <dbReference type="Pfam" id="PF00712"/>
    </source>
</evidence>
<evidence type="ECO:0000259" key="12">
    <source>
        <dbReference type="Pfam" id="PF02767"/>
    </source>
</evidence>
<comment type="subcellular location">
    <subcellularLocation>
        <location evidence="1 10">Cytoplasm</location>
    </subcellularLocation>
</comment>
<keyword evidence="4 10" id="KW-0963">Cytoplasm</keyword>
<dbReference type="Proteomes" id="UP000768567">
    <property type="component" value="Unassembled WGS sequence"/>
</dbReference>
<dbReference type="SUPFAM" id="SSF55979">
    <property type="entry name" value="DNA clamp"/>
    <property type="match status" value="3"/>
</dbReference>
<dbReference type="InterPro" id="IPR022635">
    <property type="entry name" value="DNA_polIII_beta_C"/>
</dbReference>
<evidence type="ECO:0000256" key="4">
    <source>
        <dbReference type="ARBA" id="ARBA00022490"/>
    </source>
</evidence>
<comment type="function">
    <text evidence="10">Confers DNA tethering and processivity to DNA polymerases and other proteins. Acts as a clamp, forming a ring around DNA (a reaction catalyzed by the clamp-loading complex) which diffuses in an ATP-independent manner freely and bidirectionally along dsDNA. Initially characterized for its ability to contact the catalytic subunit of DNA polymerase III (Pol III), a complex, multichain enzyme responsible for most of the replicative synthesis in bacteria; Pol III exhibits 3'-5' exonuclease proofreading activity. The beta chain is required for initiation of replication as well as for processivity of DNA replication.</text>
</comment>
<dbReference type="InterPro" id="IPR001001">
    <property type="entry name" value="DNA_polIII_beta"/>
</dbReference>
<evidence type="ECO:0000313" key="15">
    <source>
        <dbReference type="Proteomes" id="UP000768567"/>
    </source>
</evidence>
<keyword evidence="7 10" id="KW-0235">DNA replication</keyword>
<evidence type="ECO:0000256" key="7">
    <source>
        <dbReference type="ARBA" id="ARBA00022705"/>
    </source>
</evidence>
<evidence type="ECO:0000256" key="8">
    <source>
        <dbReference type="ARBA" id="ARBA00022932"/>
    </source>
</evidence>
<dbReference type="Pfam" id="PF00712">
    <property type="entry name" value="DNA_pol3_beta"/>
    <property type="match status" value="1"/>
</dbReference>
<keyword evidence="15" id="KW-1185">Reference proteome</keyword>
<comment type="subunit">
    <text evidence="10">Forms a ring-shaped head-to-tail homodimer around DNA.</text>
</comment>
<proteinExistence type="inferred from homology"/>
<evidence type="ECO:0000313" key="14">
    <source>
        <dbReference type="EMBL" id="MBE5037878.1"/>
    </source>
</evidence>
<organism evidence="14 15">
    <name type="scientific">Gemmiger gallinarum</name>
    <dbReference type="NCBI Taxonomy" id="2779354"/>
    <lineage>
        <taxon>Bacteria</taxon>
        <taxon>Bacillati</taxon>
        <taxon>Bacillota</taxon>
        <taxon>Clostridia</taxon>
        <taxon>Eubacteriales</taxon>
        <taxon>Gemmiger</taxon>
    </lineage>
</organism>
<keyword evidence="8 10" id="KW-0239">DNA-directed DNA polymerase</keyword>
<keyword evidence="9" id="KW-0238">DNA-binding</keyword>
<dbReference type="Pfam" id="PF02768">
    <property type="entry name" value="DNA_pol3_beta_3"/>
    <property type="match status" value="1"/>
</dbReference>